<proteinExistence type="predicted"/>
<accession>A0AAE0FHZ9</accession>
<dbReference type="Proteomes" id="UP001190700">
    <property type="component" value="Unassembled WGS sequence"/>
</dbReference>
<protein>
    <submittedName>
        <fullName evidence="3">Uncharacterized protein</fullName>
    </submittedName>
</protein>
<reference evidence="3 4" key="1">
    <citation type="journal article" date="2015" name="Genome Biol. Evol.">
        <title>Comparative Genomics of a Bacterivorous Green Alga Reveals Evolutionary Causalities and Consequences of Phago-Mixotrophic Mode of Nutrition.</title>
        <authorList>
            <person name="Burns J.A."/>
            <person name="Paasch A."/>
            <person name="Narechania A."/>
            <person name="Kim E."/>
        </authorList>
    </citation>
    <scope>NUCLEOTIDE SEQUENCE [LARGE SCALE GENOMIC DNA]</scope>
    <source>
        <strain evidence="3 4">PLY_AMNH</strain>
    </source>
</reference>
<keyword evidence="1" id="KW-0040">ANK repeat</keyword>
<dbReference type="Pfam" id="PF00023">
    <property type="entry name" value="Ank"/>
    <property type="match status" value="1"/>
</dbReference>
<evidence type="ECO:0000256" key="2">
    <source>
        <dbReference type="SAM" id="MobiDB-lite"/>
    </source>
</evidence>
<feature type="compositionally biased region" description="Low complexity" evidence="2">
    <location>
        <begin position="103"/>
        <end position="113"/>
    </location>
</feature>
<dbReference type="Gene3D" id="1.25.40.20">
    <property type="entry name" value="Ankyrin repeat-containing domain"/>
    <property type="match status" value="1"/>
</dbReference>
<evidence type="ECO:0000313" key="4">
    <source>
        <dbReference type="Proteomes" id="UP001190700"/>
    </source>
</evidence>
<name>A0AAE0FHZ9_9CHLO</name>
<feature type="compositionally biased region" description="Polar residues" evidence="2">
    <location>
        <begin position="136"/>
        <end position="147"/>
    </location>
</feature>
<comment type="caution">
    <text evidence="3">The sequence shown here is derived from an EMBL/GenBank/DDBJ whole genome shotgun (WGS) entry which is preliminary data.</text>
</comment>
<dbReference type="SUPFAM" id="SSF48403">
    <property type="entry name" value="Ankyrin repeat"/>
    <property type="match status" value="1"/>
</dbReference>
<feature type="region of interest" description="Disordered" evidence="2">
    <location>
        <begin position="101"/>
        <end position="176"/>
    </location>
</feature>
<dbReference type="PROSITE" id="PS50297">
    <property type="entry name" value="ANK_REP_REGION"/>
    <property type="match status" value="1"/>
</dbReference>
<evidence type="ECO:0000256" key="1">
    <source>
        <dbReference type="PROSITE-ProRule" id="PRU00023"/>
    </source>
</evidence>
<organism evidence="3 4">
    <name type="scientific">Cymbomonas tetramitiformis</name>
    <dbReference type="NCBI Taxonomy" id="36881"/>
    <lineage>
        <taxon>Eukaryota</taxon>
        <taxon>Viridiplantae</taxon>
        <taxon>Chlorophyta</taxon>
        <taxon>Pyramimonadophyceae</taxon>
        <taxon>Pyramimonadales</taxon>
        <taxon>Pyramimonadaceae</taxon>
        <taxon>Cymbomonas</taxon>
    </lineage>
</organism>
<dbReference type="InterPro" id="IPR002110">
    <property type="entry name" value="Ankyrin_rpt"/>
</dbReference>
<sequence length="176" mass="19026">MKIVSCDEETLFELIAANKASDVELMLESGIVSVDCEFDGKTPLVAAVELGLGKMVMLLLNAGADPTRRDAQGRCPVQLASDQESLWSFFGARGFDRAKYQRRVSSSSDSGARTSRDNAGAHTNRGGRPGGIENRVYTNDQQTTNNVDDILADVDTAPVKNRRPSQAGNVDLGFWS</sequence>
<gene>
    <name evidence="3" type="ORF">CYMTET_31145</name>
</gene>
<dbReference type="AlphaFoldDB" id="A0AAE0FHZ9"/>
<dbReference type="InterPro" id="IPR036770">
    <property type="entry name" value="Ankyrin_rpt-contain_sf"/>
</dbReference>
<dbReference type="PROSITE" id="PS50088">
    <property type="entry name" value="ANK_REPEAT"/>
    <property type="match status" value="1"/>
</dbReference>
<evidence type="ECO:0000313" key="3">
    <source>
        <dbReference type="EMBL" id="KAK3259873.1"/>
    </source>
</evidence>
<feature type="repeat" description="ANK" evidence="1">
    <location>
        <begin position="39"/>
        <end position="71"/>
    </location>
</feature>
<dbReference type="EMBL" id="LGRX02018404">
    <property type="protein sequence ID" value="KAK3259873.1"/>
    <property type="molecule type" value="Genomic_DNA"/>
</dbReference>
<keyword evidence="4" id="KW-1185">Reference proteome</keyword>